<evidence type="ECO:0000256" key="8">
    <source>
        <dbReference type="SAM" id="SignalP"/>
    </source>
</evidence>
<evidence type="ECO:0000256" key="3">
    <source>
        <dbReference type="ARBA" id="ARBA00022750"/>
    </source>
</evidence>
<dbReference type="EMBL" id="MU865516">
    <property type="protein sequence ID" value="KAK4221774.1"/>
    <property type="molecule type" value="Genomic_DNA"/>
</dbReference>
<dbReference type="Pfam" id="PF00026">
    <property type="entry name" value="Asp"/>
    <property type="match status" value="1"/>
</dbReference>
<keyword evidence="3 7" id="KW-0064">Aspartyl protease</keyword>
<dbReference type="PROSITE" id="PS00141">
    <property type="entry name" value="ASP_PROTEASE"/>
    <property type="match status" value="2"/>
</dbReference>
<comment type="similarity">
    <text evidence="1 7">Belongs to the peptidase A1 family.</text>
</comment>
<feature type="domain" description="Peptidase A1" evidence="9">
    <location>
        <begin position="111"/>
        <end position="422"/>
    </location>
</feature>
<dbReference type="SUPFAM" id="SSF50630">
    <property type="entry name" value="Acid proteases"/>
    <property type="match status" value="1"/>
</dbReference>
<dbReference type="InterPro" id="IPR001461">
    <property type="entry name" value="Aspartic_peptidase_A1"/>
</dbReference>
<keyword evidence="11" id="KW-1185">Reference proteome</keyword>
<dbReference type="GO" id="GO:0006508">
    <property type="term" value="P:proteolysis"/>
    <property type="evidence" value="ECO:0007669"/>
    <property type="project" value="UniProtKB-KW"/>
</dbReference>
<evidence type="ECO:0000256" key="2">
    <source>
        <dbReference type="ARBA" id="ARBA00022670"/>
    </source>
</evidence>
<reference evidence="10" key="1">
    <citation type="journal article" date="2023" name="Mol. Phylogenet. Evol.">
        <title>Genome-scale phylogeny and comparative genomics of the fungal order Sordariales.</title>
        <authorList>
            <person name="Hensen N."/>
            <person name="Bonometti L."/>
            <person name="Westerberg I."/>
            <person name="Brannstrom I.O."/>
            <person name="Guillou S."/>
            <person name="Cros-Aarteil S."/>
            <person name="Calhoun S."/>
            <person name="Haridas S."/>
            <person name="Kuo A."/>
            <person name="Mondo S."/>
            <person name="Pangilinan J."/>
            <person name="Riley R."/>
            <person name="LaButti K."/>
            <person name="Andreopoulos B."/>
            <person name="Lipzen A."/>
            <person name="Chen C."/>
            <person name="Yan M."/>
            <person name="Daum C."/>
            <person name="Ng V."/>
            <person name="Clum A."/>
            <person name="Steindorff A."/>
            <person name="Ohm R.A."/>
            <person name="Martin F."/>
            <person name="Silar P."/>
            <person name="Natvig D.O."/>
            <person name="Lalanne C."/>
            <person name="Gautier V."/>
            <person name="Ament-Velasquez S.L."/>
            <person name="Kruys A."/>
            <person name="Hutchinson M.I."/>
            <person name="Powell A.J."/>
            <person name="Barry K."/>
            <person name="Miller A.N."/>
            <person name="Grigoriev I.V."/>
            <person name="Debuchy R."/>
            <person name="Gladieux P."/>
            <person name="Hiltunen Thoren M."/>
            <person name="Johannesson H."/>
        </authorList>
    </citation>
    <scope>NUCLEOTIDE SEQUENCE</scope>
    <source>
        <strain evidence="10">CBS 990.96</strain>
    </source>
</reference>
<organism evidence="10 11">
    <name type="scientific">Podospora fimiseda</name>
    <dbReference type="NCBI Taxonomy" id="252190"/>
    <lineage>
        <taxon>Eukaryota</taxon>
        <taxon>Fungi</taxon>
        <taxon>Dikarya</taxon>
        <taxon>Ascomycota</taxon>
        <taxon>Pezizomycotina</taxon>
        <taxon>Sordariomycetes</taxon>
        <taxon>Sordariomycetidae</taxon>
        <taxon>Sordariales</taxon>
        <taxon>Podosporaceae</taxon>
        <taxon>Podospora</taxon>
    </lineage>
</organism>
<feature type="chain" id="PRO_5043021600" evidence="8">
    <location>
        <begin position="22"/>
        <end position="428"/>
    </location>
</feature>
<dbReference type="Gene3D" id="2.40.70.10">
    <property type="entry name" value="Acid Proteases"/>
    <property type="match status" value="2"/>
</dbReference>
<evidence type="ECO:0000256" key="4">
    <source>
        <dbReference type="ARBA" id="ARBA00022801"/>
    </source>
</evidence>
<dbReference type="FunFam" id="2.40.70.10:FF:000026">
    <property type="entry name" value="Endothiapepsin"/>
    <property type="match status" value="1"/>
</dbReference>
<keyword evidence="2 7" id="KW-0645">Protease</keyword>
<dbReference type="FunFam" id="2.40.70.10:FF:000024">
    <property type="entry name" value="Endothiapepsin"/>
    <property type="match status" value="1"/>
</dbReference>
<reference evidence="10" key="2">
    <citation type="submission" date="2023-05" db="EMBL/GenBank/DDBJ databases">
        <authorList>
            <consortium name="Lawrence Berkeley National Laboratory"/>
            <person name="Steindorff A."/>
            <person name="Hensen N."/>
            <person name="Bonometti L."/>
            <person name="Westerberg I."/>
            <person name="Brannstrom I.O."/>
            <person name="Guillou S."/>
            <person name="Cros-Aarteil S."/>
            <person name="Calhoun S."/>
            <person name="Haridas S."/>
            <person name="Kuo A."/>
            <person name="Mondo S."/>
            <person name="Pangilinan J."/>
            <person name="Riley R."/>
            <person name="Labutti K."/>
            <person name="Andreopoulos B."/>
            <person name="Lipzen A."/>
            <person name="Chen C."/>
            <person name="Yanf M."/>
            <person name="Daum C."/>
            <person name="Ng V."/>
            <person name="Clum A."/>
            <person name="Ohm R."/>
            <person name="Martin F."/>
            <person name="Silar P."/>
            <person name="Natvig D."/>
            <person name="Lalanne C."/>
            <person name="Gautier V."/>
            <person name="Ament-Velasquez S.L."/>
            <person name="Kruys A."/>
            <person name="Hutchinson M.I."/>
            <person name="Powell A.J."/>
            <person name="Barry K."/>
            <person name="Miller A.N."/>
            <person name="Grigoriev I.V."/>
            <person name="Debuchy R."/>
            <person name="Gladieux P."/>
            <person name="Thoren M.H."/>
            <person name="Johannesson H."/>
        </authorList>
    </citation>
    <scope>NUCLEOTIDE SEQUENCE</scope>
    <source>
        <strain evidence="10">CBS 990.96</strain>
    </source>
</reference>
<dbReference type="InterPro" id="IPR001969">
    <property type="entry name" value="Aspartic_peptidase_AS"/>
</dbReference>
<evidence type="ECO:0000256" key="7">
    <source>
        <dbReference type="RuleBase" id="RU000454"/>
    </source>
</evidence>
<dbReference type="CDD" id="cd06097">
    <property type="entry name" value="Aspergillopepsin_like"/>
    <property type="match status" value="1"/>
</dbReference>
<dbReference type="GO" id="GO:0004190">
    <property type="term" value="F:aspartic-type endopeptidase activity"/>
    <property type="evidence" value="ECO:0007669"/>
    <property type="project" value="UniProtKB-KW"/>
</dbReference>
<dbReference type="PANTHER" id="PTHR47966">
    <property type="entry name" value="BETA-SITE APP-CLEAVING ENZYME, ISOFORM A-RELATED"/>
    <property type="match status" value="1"/>
</dbReference>
<evidence type="ECO:0000256" key="1">
    <source>
        <dbReference type="ARBA" id="ARBA00007447"/>
    </source>
</evidence>
<accession>A0AAN6YMD7</accession>
<dbReference type="PANTHER" id="PTHR47966:SF2">
    <property type="entry name" value="ASPERGILLOPEPSIN-1-RELATED"/>
    <property type="match status" value="1"/>
</dbReference>
<name>A0AAN6YMD7_9PEZI</name>
<feature type="disulfide bond" evidence="6">
    <location>
        <begin position="349"/>
        <end position="384"/>
    </location>
</feature>
<comment type="caution">
    <text evidence="10">The sequence shown here is derived from an EMBL/GenBank/DDBJ whole genome shotgun (WGS) entry which is preliminary data.</text>
</comment>
<keyword evidence="6" id="KW-1015">Disulfide bond</keyword>
<evidence type="ECO:0000313" key="10">
    <source>
        <dbReference type="EMBL" id="KAK4221774.1"/>
    </source>
</evidence>
<feature type="active site" evidence="5">
    <location>
        <position position="313"/>
    </location>
</feature>
<dbReference type="Proteomes" id="UP001301958">
    <property type="component" value="Unassembled WGS sequence"/>
</dbReference>
<dbReference type="AlphaFoldDB" id="A0AAN6YMD7"/>
<feature type="active site" evidence="5">
    <location>
        <position position="129"/>
    </location>
</feature>
<proteinExistence type="inferred from homology"/>
<gene>
    <name evidence="10" type="ORF">QBC38DRAFT_461106</name>
</gene>
<dbReference type="SMR" id="A0AAN6YMD7"/>
<dbReference type="PROSITE" id="PS51767">
    <property type="entry name" value="PEPTIDASE_A1"/>
    <property type="match status" value="1"/>
</dbReference>
<sequence length="428" mass="45471">MVTITNLFLASLFAATGLGSALPPKVGTTVIDSNLKGRTTLKQVRRPGPHKYFNGARAIYRTYLKYGVPAPDYIVKAVAKIDAENEAFESKRKRTTGSAAAIPIDVIDIAYVTPVTIGTPPQTLSLDLDTGSSDLWVFSSLTPSNQVRGQEIYTPSRSSTSELLTGHTWAITYGDGSASRGTVYTDNFTIGGLEAPNQAVQTANQVSSGFTSEAEIDGLVGLGFSTLNTVSPSGQLTFFDNTKAKLDAPVFAADLKYKATGSYDFGFIDKNKYTGSITYTPVNNKPGYWTFTSSGYGVGQGNFTEQPITGIADTGTTLLYLPTAIVTAYYRQVSGATNSRSYGGYVFPCTATIPSFTFGIGPSKFVIPASYINYARISATSSQCFGGIQSSSQLGINIFGDVALKAAFVVFNGAEPPSIGWANKKLVT</sequence>
<dbReference type="PRINTS" id="PR00792">
    <property type="entry name" value="PEPSIN"/>
</dbReference>
<feature type="signal peptide" evidence="8">
    <location>
        <begin position="1"/>
        <end position="21"/>
    </location>
</feature>
<protein>
    <submittedName>
        <fullName evidence="10">Pepsin</fullName>
    </submittedName>
</protein>
<dbReference type="InterPro" id="IPR034163">
    <property type="entry name" value="Aspergillopepsin-like_cat_dom"/>
</dbReference>
<keyword evidence="4 7" id="KW-0378">Hydrolase</keyword>
<evidence type="ECO:0000256" key="5">
    <source>
        <dbReference type="PIRSR" id="PIRSR601461-1"/>
    </source>
</evidence>
<dbReference type="InterPro" id="IPR033121">
    <property type="entry name" value="PEPTIDASE_A1"/>
</dbReference>
<evidence type="ECO:0000256" key="6">
    <source>
        <dbReference type="PIRSR" id="PIRSR601461-2"/>
    </source>
</evidence>
<evidence type="ECO:0000259" key="9">
    <source>
        <dbReference type="PROSITE" id="PS51767"/>
    </source>
</evidence>
<keyword evidence="8" id="KW-0732">Signal</keyword>
<dbReference type="InterPro" id="IPR021109">
    <property type="entry name" value="Peptidase_aspartic_dom_sf"/>
</dbReference>
<evidence type="ECO:0000313" key="11">
    <source>
        <dbReference type="Proteomes" id="UP001301958"/>
    </source>
</evidence>